<organism evidence="9 10">
    <name type="scientific">Brevibacillus borstelensis AK1</name>
    <dbReference type="NCBI Taxonomy" id="1300222"/>
    <lineage>
        <taxon>Bacteria</taxon>
        <taxon>Bacillati</taxon>
        <taxon>Bacillota</taxon>
        <taxon>Bacilli</taxon>
        <taxon>Bacillales</taxon>
        <taxon>Paenibacillaceae</taxon>
        <taxon>Brevibacillus</taxon>
    </lineage>
</organism>
<evidence type="ECO:0000256" key="7">
    <source>
        <dbReference type="ARBA" id="ARBA00049244"/>
    </source>
</evidence>
<evidence type="ECO:0000256" key="6">
    <source>
        <dbReference type="ARBA" id="ARBA00022932"/>
    </source>
</evidence>
<dbReference type="PANTHER" id="PTHR11669">
    <property type="entry name" value="REPLICATION FACTOR C / DNA POLYMERASE III GAMMA-TAU SUBUNIT"/>
    <property type="match status" value="1"/>
</dbReference>
<keyword evidence="3" id="KW-0808">Transferase</keyword>
<proteinExistence type="predicted"/>
<reference evidence="9 10" key="1">
    <citation type="submission" date="2013-03" db="EMBL/GenBank/DDBJ databases">
        <title>Assembly of a new bacterial strain Brevibacillus borstelensis AK1.</title>
        <authorList>
            <person name="Rajan I."/>
            <person name="PoliReddy D."/>
            <person name="Sugumar T."/>
            <person name="Rathinam K."/>
            <person name="Alqarawi S."/>
            <person name="Khalil A.B."/>
            <person name="Sivakumar N."/>
        </authorList>
    </citation>
    <scope>NUCLEOTIDE SEQUENCE [LARGE SCALE GENOMIC DNA]</scope>
    <source>
        <strain evidence="9 10">AK1</strain>
    </source>
</reference>
<sequence>MKTMTWTTFSQQPRAAELLHHSLRNDRLAHAYLFTGPKGAGKKQMALHLAKSLFCQEKEADACGACLSCRRIEAGNHPDITVITPDGASIKIDQIRHLQKEMAMRAVESIHKVYILEHVDKMTTQAANSLLKFLEEPPAGVIAMLLTEQSHAILPTILSRCQIIHFSPLSAEAIAEKLVLEGVSAGMARIASHITSNLEEARVLSQAEWFAQLRNVMIQLVQECKQHNSSALYTIHDMLQKSDKLKEELPLFLDLLILWLRDILYVQVDRHAHLINSDQQDVLQGQALIWTKAELLHGIDLVMETKNRIERNANAQLALERLVLQIQEG</sequence>
<evidence type="ECO:0000259" key="8">
    <source>
        <dbReference type="Pfam" id="PF09115"/>
    </source>
</evidence>
<evidence type="ECO:0000256" key="1">
    <source>
        <dbReference type="ARBA" id="ARBA00012417"/>
    </source>
</evidence>
<dbReference type="GO" id="GO:0008408">
    <property type="term" value="F:3'-5' exonuclease activity"/>
    <property type="evidence" value="ECO:0007669"/>
    <property type="project" value="InterPro"/>
</dbReference>
<evidence type="ECO:0000313" key="9">
    <source>
        <dbReference type="EMBL" id="EMT51034.1"/>
    </source>
</evidence>
<dbReference type="GO" id="GO:0009360">
    <property type="term" value="C:DNA polymerase III complex"/>
    <property type="evidence" value="ECO:0007669"/>
    <property type="project" value="InterPro"/>
</dbReference>
<keyword evidence="10" id="KW-1185">Reference proteome</keyword>
<evidence type="ECO:0000256" key="3">
    <source>
        <dbReference type="ARBA" id="ARBA00022679"/>
    </source>
</evidence>
<dbReference type="InterPro" id="IPR027417">
    <property type="entry name" value="P-loop_NTPase"/>
</dbReference>
<dbReference type="NCBIfam" id="TIGR00678">
    <property type="entry name" value="holB"/>
    <property type="match status" value="1"/>
</dbReference>
<evidence type="ECO:0000313" key="10">
    <source>
        <dbReference type="Proteomes" id="UP000012081"/>
    </source>
</evidence>
<dbReference type="Proteomes" id="UP000012081">
    <property type="component" value="Unassembled WGS sequence"/>
</dbReference>
<name>M8D447_9BACL</name>
<dbReference type="Pfam" id="PF09115">
    <property type="entry name" value="DNApol3-delta_C"/>
    <property type="match status" value="1"/>
</dbReference>
<keyword evidence="5" id="KW-0235">DNA replication</keyword>
<dbReference type="InterPro" id="IPR004622">
    <property type="entry name" value="DNA_pol_HolB"/>
</dbReference>
<dbReference type="Pfam" id="PF13177">
    <property type="entry name" value="DNA_pol3_delta2"/>
    <property type="match status" value="1"/>
</dbReference>
<comment type="caution">
    <text evidence="9">The sequence shown here is derived from an EMBL/GenBank/DDBJ whole genome shotgun (WGS) entry which is preliminary data.</text>
</comment>
<dbReference type="InterPro" id="IPR015199">
    <property type="entry name" value="DNA_pol_III_delta_C"/>
</dbReference>
<dbReference type="GO" id="GO:0003887">
    <property type="term" value="F:DNA-directed DNA polymerase activity"/>
    <property type="evidence" value="ECO:0007669"/>
    <property type="project" value="UniProtKB-KW"/>
</dbReference>
<dbReference type="EMBL" id="APBN01000010">
    <property type="protein sequence ID" value="EMT51034.1"/>
    <property type="molecule type" value="Genomic_DNA"/>
</dbReference>
<dbReference type="GO" id="GO:0003677">
    <property type="term" value="F:DNA binding"/>
    <property type="evidence" value="ECO:0007669"/>
    <property type="project" value="InterPro"/>
</dbReference>
<dbReference type="NCBIfam" id="NF005972">
    <property type="entry name" value="PRK08058.1"/>
    <property type="match status" value="1"/>
</dbReference>
<keyword evidence="6" id="KW-0239">DNA-directed DNA polymerase</keyword>
<dbReference type="PANTHER" id="PTHR11669:SF8">
    <property type="entry name" value="DNA POLYMERASE III SUBUNIT DELTA"/>
    <property type="match status" value="1"/>
</dbReference>
<dbReference type="SUPFAM" id="SSF52540">
    <property type="entry name" value="P-loop containing nucleoside triphosphate hydrolases"/>
    <property type="match status" value="1"/>
</dbReference>
<dbReference type="FunFam" id="3.40.50.300:FF:001255">
    <property type="entry name" value="DNA polymerase III subunit delta"/>
    <property type="match status" value="1"/>
</dbReference>
<feature type="domain" description="DNA polymerase III delta subunit C-terminal" evidence="8">
    <location>
        <begin position="236"/>
        <end position="327"/>
    </location>
</feature>
<dbReference type="Gene3D" id="3.40.50.300">
    <property type="entry name" value="P-loop containing nucleotide triphosphate hydrolases"/>
    <property type="match status" value="1"/>
</dbReference>
<dbReference type="GO" id="GO:0006261">
    <property type="term" value="P:DNA-templated DNA replication"/>
    <property type="evidence" value="ECO:0007669"/>
    <property type="project" value="TreeGrafter"/>
</dbReference>
<keyword evidence="4" id="KW-0548">Nucleotidyltransferase</keyword>
<evidence type="ECO:0000256" key="4">
    <source>
        <dbReference type="ARBA" id="ARBA00022695"/>
    </source>
</evidence>
<dbReference type="AlphaFoldDB" id="M8D447"/>
<comment type="catalytic activity">
    <reaction evidence="7">
        <text>DNA(n) + a 2'-deoxyribonucleoside 5'-triphosphate = DNA(n+1) + diphosphate</text>
        <dbReference type="Rhea" id="RHEA:22508"/>
        <dbReference type="Rhea" id="RHEA-COMP:17339"/>
        <dbReference type="Rhea" id="RHEA-COMP:17340"/>
        <dbReference type="ChEBI" id="CHEBI:33019"/>
        <dbReference type="ChEBI" id="CHEBI:61560"/>
        <dbReference type="ChEBI" id="CHEBI:173112"/>
        <dbReference type="EC" id="2.7.7.7"/>
    </reaction>
</comment>
<protein>
    <recommendedName>
        <fullName evidence="2">DNA polymerase III subunit delta'</fullName>
        <ecNumber evidence="1">2.7.7.7</ecNumber>
    </recommendedName>
</protein>
<evidence type="ECO:0000256" key="2">
    <source>
        <dbReference type="ARBA" id="ARBA00014363"/>
    </source>
</evidence>
<dbReference type="InterPro" id="IPR050238">
    <property type="entry name" value="DNA_Rep/Repair_Clamp_Loader"/>
</dbReference>
<accession>M8D447</accession>
<dbReference type="PATRIC" id="fig|1300222.3.peg.3988"/>
<dbReference type="EC" id="2.7.7.7" evidence="1"/>
<dbReference type="STRING" id="1300222.I532_18997"/>
<evidence type="ECO:0000256" key="5">
    <source>
        <dbReference type="ARBA" id="ARBA00022705"/>
    </source>
</evidence>
<gene>
    <name evidence="9" type="ORF">I532_18997</name>
</gene>